<organism evidence="1 2">
    <name type="scientific">Meganyctiphanes norvegica</name>
    <name type="common">Northern krill</name>
    <name type="synonym">Thysanopoda norvegica</name>
    <dbReference type="NCBI Taxonomy" id="48144"/>
    <lineage>
        <taxon>Eukaryota</taxon>
        <taxon>Metazoa</taxon>
        <taxon>Ecdysozoa</taxon>
        <taxon>Arthropoda</taxon>
        <taxon>Crustacea</taxon>
        <taxon>Multicrustacea</taxon>
        <taxon>Malacostraca</taxon>
        <taxon>Eumalacostraca</taxon>
        <taxon>Eucarida</taxon>
        <taxon>Euphausiacea</taxon>
        <taxon>Euphausiidae</taxon>
        <taxon>Meganyctiphanes</taxon>
    </lineage>
</organism>
<gene>
    <name evidence="1" type="ORF">MNOR_LOCUS17844</name>
</gene>
<protein>
    <submittedName>
        <fullName evidence="1">Uncharacterized protein</fullName>
    </submittedName>
</protein>
<proteinExistence type="predicted"/>
<evidence type="ECO:0000313" key="2">
    <source>
        <dbReference type="Proteomes" id="UP001497623"/>
    </source>
</evidence>
<comment type="caution">
    <text evidence="1">The sequence shown here is derived from an EMBL/GenBank/DDBJ whole genome shotgun (WGS) entry which is preliminary data.</text>
</comment>
<accession>A0AAV2QW53</accession>
<keyword evidence="2" id="KW-1185">Reference proteome</keyword>
<evidence type="ECO:0000313" key="1">
    <source>
        <dbReference type="EMBL" id="CAL4104759.1"/>
    </source>
</evidence>
<sequence length="342" mass="38831">MAAAVSLGRKLSLPTDITLAITRKRIPSPSALSLERPLSRTMSLSVQDGVTTDLIGRRSRSPLPRSIEECSTFGSTNLALHPAVRTSVMGRKRRIPIRLEFKSYVSGLNNQLDIQELLGNVLEYQSQFITKTSPWEESNWNKSELKSFSVDITRIDRLYCLNIHNIDDNTRAYEMSCRMDYNGTKVFAVLVVKHKSWLSYAASASMGRKRLRQEGLDEEGTVGNIRPTSIVAYLRGSEFHGSGHIIVTKLPNFFLNNLLHKGQNLNNVFVSLLDDGYLVDEPDEFNNVHASQWKNVPMLKFLTHITINNHKDKLLNYKEQLPKVLASSVEEFIKIKEWIVLK</sequence>
<name>A0AAV2QW53_MEGNR</name>
<dbReference type="AlphaFoldDB" id="A0AAV2QW53"/>
<dbReference type="Proteomes" id="UP001497623">
    <property type="component" value="Unassembled WGS sequence"/>
</dbReference>
<dbReference type="EMBL" id="CAXKWB010012490">
    <property type="protein sequence ID" value="CAL4104759.1"/>
    <property type="molecule type" value="Genomic_DNA"/>
</dbReference>
<reference evidence="1 2" key="1">
    <citation type="submission" date="2024-05" db="EMBL/GenBank/DDBJ databases">
        <authorList>
            <person name="Wallberg A."/>
        </authorList>
    </citation>
    <scope>NUCLEOTIDE SEQUENCE [LARGE SCALE GENOMIC DNA]</scope>
</reference>